<proteinExistence type="predicted"/>
<dbReference type="InterPro" id="IPR008928">
    <property type="entry name" value="6-hairpin_glycosidase_sf"/>
</dbReference>
<dbReference type="EMBL" id="JBHRWK010000021">
    <property type="protein sequence ID" value="MFC3450867.1"/>
    <property type="molecule type" value="Genomic_DNA"/>
</dbReference>
<accession>A0ABV7NXB6</accession>
<feature type="chain" id="PRO_5045691344" evidence="2">
    <location>
        <begin position="35"/>
        <end position="360"/>
    </location>
</feature>
<dbReference type="InterPro" id="IPR052043">
    <property type="entry name" value="PolySaccharide_Degr_Enz"/>
</dbReference>
<evidence type="ECO:0000313" key="3">
    <source>
        <dbReference type="EMBL" id="MFC3450867.1"/>
    </source>
</evidence>
<dbReference type="GO" id="GO:0016787">
    <property type="term" value="F:hydrolase activity"/>
    <property type="evidence" value="ECO:0007669"/>
    <property type="project" value="UniProtKB-KW"/>
</dbReference>
<feature type="signal peptide" evidence="2">
    <location>
        <begin position="1"/>
        <end position="34"/>
    </location>
</feature>
<evidence type="ECO:0000313" key="4">
    <source>
        <dbReference type="Proteomes" id="UP001595645"/>
    </source>
</evidence>
<dbReference type="Gene3D" id="1.50.10.10">
    <property type="match status" value="1"/>
</dbReference>
<sequence>MRFPGIRRVTVLAATTLGAAALGASLVAVPSAVAAEQCSVAKSMIAAGDYWVANGTDLAANSWQNGTFHVGNLALVRTTGVSNHKTLPWAQDNKYLLRSDPARPFFPDFQAAGEAYLDLYSFHPDAPVIADVRKRVADEVASVEQGHTAYWNYVDALNMAMPSLARIGVMDGSEPTLSAMQKLFRSAEKKLFDDGLGLWRRDAGSDAYWSRGNGWALAALAKVLQVLPSDDPRRPEYTRVFKKMANTLWFLQRRDGFWNTDLLRPWNHGGPESSGTALVTFGLAWGVNAGILDAGKYRRTVDRAWEALSTKALRADGFLGYVQPVASGPGPARADDTGAYGVGAFLIAGQQVARLTPGCS</sequence>
<dbReference type="InterPro" id="IPR010905">
    <property type="entry name" value="Glyco_hydro_88"/>
</dbReference>
<evidence type="ECO:0000256" key="2">
    <source>
        <dbReference type="SAM" id="SignalP"/>
    </source>
</evidence>
<protein>
    <submittedName>
        <fullName evidence="3">Glycoside hydrolase family 88 protein</fullName>
    </submittedName>
</protein>
<keyword evidence="2" id="KW-0732">Signal</keyword>
<keyword evidence="4" id="KW-1185">Reference proteome</keyword>
<organism evidence="3 4">
    <name type="scientific">Amycolatopsis speibonae</name>
    <dbReference type="NCBI Taxonomy" id="1450224"/>
    <lineage>
        <taxon>Bacteria</taxon>
        <taxon>Bacillati</taxon>
        <taxon>Actinomycetota</taxon>
        <taxon>Actinomycetes</taxon>
        <taxon>Pseudonocardiales</taxon>
        <taxon>Pseudonocardiaceae</taxon>
        <taxon>Amycolatopsis</taxon>
    </lineage>
</organism>
<dbReference type="Pfam" id="PF07470">
    <property type="entry name" value="Glyco_hydro_88"/>
    <property type="match status" value="1"/>
</dbReference>
<evidence type="ECO:0000256" key="1">
    <source>
        <dbReference type="ARBA" id="ARBA00022801"/>
    </source>
</evidence>
<reference evidence="4" key="1">
    <citation type="journal article" date="2019" name="Int. J. Syst. Evol. Microbiol.">
        <title>The Global Catalogue of Microorganisms (GCM) 10K type strain sequencing project: providing services to taxonomists for standard genome sequencing and annotation.</title>
        <authorList>
            <consortium name="The Broad Institute Genomics Platform"/>
            <consortium name="The Broad Institute Genome Sequencing Center for Infectious Disease"/>
            <person name="Wu L."/>
            <person name="Ma J."/>
        </authorList>
    </citation>
    <scope>NUCLEOTIDE SEQUENCE [LARGE SCALE GENOMIC DNA]</scope>
    <source>
        <strain evidence="4">CGMCC 4.7676</strain>
    </source>
</reference>
<dbReference type="InterPro" id="IPR012341">
    <property type="entry name" value="6hp_glycosidase-like_sf"/>
</dbReference>
<keyword evidence="1 3" id="KW-0378">Hydrolase</keyword>
<dbReference type="PROSITE" id="PS51318">
    <property type="entry name" value="TAT"/>
    <property type="match status" value="1"/>
</dbReference>
<dbReference type="Proteomes" id="UP001595645">
    <property type="component" value="Unassembled WGS sequence"/>
</dbReference>
<dbReference type="PANTHER" id="PTHR33886:SF8">
    <property type="entry name" value="UNSATURATED RHAMNOGALACTURONAN HYDROLASE (EUROFUNG)"/>
    <property type="match status" value="1"/>
</dbReference>
<comment type="caution">
    <text evidence="3">The sequence shown here is derived from an EMBL/GenBank/DDBJ whole genome shotgun (WGS) entry which is preliminary data.</text>
</comment>
<dbReference type="PANTHER" id="PTHR33886">
    <property type="entry name" value="UNSATURATED RHAMNOGALACTURONAN HYDROLASE (EUROFUNG)"/>
    <property type="match status" value="1"/>
</dbReference>
<dbReference type="RefSeq" id="WP_378239605.1">
    <property type="nucleotide sequence ID" value="NZ_JBHRWK010000021.1"/>
</dbReference>
<dbReference type="SUPFAM" id="SSF48208">
    <property type="entry name" value="Six-hairpin glycosidases"/>
    <property type="match status" value="1"/>
</dbReference>
<dbReference type="InterPro" id="IPR006311">
    <property type="entry name" value="TAT_signal"/>
</dbReference>
<name>A0ABV7NXB6_9PSEU</name>
<gene>
    <name evidence="3" type="ORF">ACFOSH_15660</name>
</gene>